<dbReference type="InterPro" id="IPR019756">
    <property type="entry name" value="Pept_S26A_signal_pept_1_Ser-AS"/>
</dbReference>
<reference evidence="8" key="1">
    <citation type="submission" date="2019-11" db="EMBL/GenBank/DDBJ databases">
        <authorList>
            <person name="Feng L."/>
        </authorList>
    </citation>
    <scope>NUCLEOTIDE SEQUENCE</scope>
    <source>
        <strain evidence="8">AundefinedLFYP135</strain>
    </source>
</reference>
<dbReference type="InterPro" id="IPR019533">
    <property type="entry name" value="Peptidase_S26"/>
</dbReference>
<evidence type="ECO:0000313" key="8">
    <source>
        <dbReference type="EMBL" id="VYS91785.1"/>
    </source>
</evidence>
<feature type="transmembrane region" description="Helical" evidence="6">
    <location>
        <begin position="30"/>
        <end position="49"/>
    </location>
</feature>
<name>A0A6N2SJF8_9FIRM</name>
<evidence type="ECO:0000256" key="3">
    <source>
        <dbReference type="ARBA" id="ARBA00022670"/>
    </source>
</evidence>
<dbReference type="GO" id="GO:0004252">
    <property type="term" value="F:serine-type endopeptidase activity"/>
    <property type="evidence" value="ECO:0007669"/>
    <property type="project" value="InterPro"/>
</dbReference>
<evidence type="ECO:0000256" key="2">
    <source>
        <dbReference type="ARBA" id="ARBA00009370"/>
    </source>
</evidence>
<sequence length="191" mass="21791">MEQYPRRDMLGSKEKHKEQAYRELYEWMEVAVVSILCMVVLFTFAFRFASVDGNSMKPTLHNRDWLLVSGLFYQPQPGDVVVVTQQGDPEHPLIKRIIATEFQEVDIDFEAGVVYVDGKALEEPYVNAPTTSQYDMEFLQTVPEGCVFLLGDNRNESLDSRSSAVGMVDTRYIMGRALFRLLPVNQIGKVN</sequence>
<dbReference type="GO" id="GO:0005886">
    <property type="term" value="C:plasma membrane"/>
    <property type="evidence" value="ECO:0007669"/>
    <property type="project" value="UniProtKB-SubCell"/>
</dbReference>
<keyword evidence="4 6" id="KW-0378">Hydrolase</keyword>
<organism evidence="8">
    <name type="scientific">uncultured Anaerotruncus sp</name>
    <dbReference type="NCBI Taxonomy" id="905011"/>
    <lineage>
        <taxon>Bacteria</taxon>
        <taxon>Bacillati</taxon>
        <taxon>Bacillota</taxon>
        <taxon>Clostridia</taxon>
        <taxon>Eubacteriales</taxon>
        <taxon>Oscillospiraceae</taxon>
        <taxon>Anaerotruncus</taxon>
        <taxon>environmental samples</taxon>
    </lineage>
</organism>
<dbReference type="PROSITE" id="PS00501">
    <property type="entry name" value="SPASE_I_1"/>
    <property type="match status" value="1"/>
</dbReference>
<feature type="active site" evidence="5">
    <location>
        <position position="95"/>
    </location>
</feature>
<feature type="domain" description="Peptidase S26" evidence="7">
    <location>
        <begin position="25"/>
        <end position="181"/>
    </location>
</feature>
<protein>
    <recommendedName>
        <fullName evidence="6">Signal peptidase I</fullName>
        <ecNumber evidence="6">3.4.21.89</ecNumber>
    </recommendedName>
</protein>
<evidence type="ECO:0000256" key="1">
    <source>
        <dbReference type="ARBA" id="ARBA00004401"/>
    </source>
</evidence>
<dbReference type="GO" id="GO:0009003">
    <property type="term" value="F:signal peptidase activity"/>
    <property type="evidence" value="ECO:0007669"/>
    <property type="project" value="UniProtKB-EC"/>
</dbReference>
<dbReference type="GO" id="GO:0006465">
    <property type="term" value="P:signal peptide processing"/>
    <property type="evidence" value="ECO:0007669"/>
    <property type="project" value="InterPro"/>
</dbReference>
<feature type="active site" evidence="5">
    <location>
        <position position="55"/>
    </location>
</feature>
<keyword evidence="6" id="KW-1133">Transmembrane helix</keyword>
<dbReference type="AlphaFoldDB" id="A0A6N2SJF8"/>
<comment type="catalytic activity">
    <reaction evidence="6">
        <text>Cleavage of hydrophobic, N-terminal signal or leader sequences from secreted and periplasmic proteins.</text>
        <dbReference type="EC" id="3.4.21.89"/>
    </reaction>
</comment>
<dbReference type="InterPro" id="IPR036286">
    <property type="entry name" value="LexA/Signal_pep-like_sf"/>
</dbReference>
<keyword evidence="6" id="KW-0472">Membrane</keyword>
<dbReference type="SUPFAM" id="SSF51306">
    <property type="entry name" value="LexA/Signal peptidase"/>
    <property type="match status" value="1"/>
</dbReference>
<gene>
    <name evidence="8" type="primary">sipS</name>
    <name evidence="8" type="ORF">AULFYP135_00909</name>
</gene>
<dbReference type="EC" id="3.4.21.89" evidence="6"/>
<dbReference type="EMBL" id="CACRSL010000003">
    <property type="protein sequence ID" value="VYS91785.1"/>
    <property type="molecule type" value="Genomic_DNA"/>
</dbReference>
<comment type="similarity">
    <text evidence="2 6">Belongs to the peptidase S26 family.</text>
</comment>
<dbReference type="NCBIfam" id="TIGR02227">
    <property type="entry name" value="sigpep_I_bact"/>
    <property type="match status" value="1"/>
</dbReference>
<keyword evidence="3 6" id="KW-0645">Protease</keyword>
<evidence type="ECO:0000256" key="5">
    <source>
        <dbReference type="PIRSR" id="PIRSR600223-1"/>
    </source>
</evidence>
<dbReference type="PANTHER" id="PTHR43390:SF1">
    <property type="entry name" value="CHLOROPLAST PROCESSING PEPTIDASE"/>
    <property type="match status" value="1"/>
</dbReference>
<dbReference type="InterPro" id="IPR000223">
    <property type="entry name" value="Pept_S26A_signal_pept_1"/>
</dbReference>
<dbReference type="PRINTS" id="PR00727">
    <property type="entry name" value="LEADERPTASE"/>
</dbReference>
<proteinExistence type="inferred from homology"/>
<evidence type="ECO:0000256" key="4">
    <source>
        <dbReference type="ARBA" id="ARBA00022801"/>
    </source>
</evidence>
<accession>A0A6N2SJF8</accession>
<comment type="subcellular location">
    <subcellularLocation>
        <location evidence="1">Cell membrane</location>
        <topology evidence="1">Single-pass type II membrane protein</topology>
    </subcellularLocation>
    <subcellularLocation>
        <location evidence="6">Membrane</location>
        <topology evidence="6">Single-pass type II membrane protein</topology>
    </subcellularLocation>
</comment>
<dbReference type="Pfam" id="PF10502">
    <property type="entry name" value="Peptidase_S26"/>
    <property type="match status" value="1"/>
</dbReference>
<dbReference type="Gene3D" id="2.10.109.10">
    <property type="entry name" value="Umud Fragment, subunit A"/>
    <property type="match status" value="1"/>
</dbReference>
<evidence type="ECO:0000259" key="7">
    <source>
        <dbReference type="Pfam" id="PF10502"/>
    </source>
</evidence>
<evidence type="ECO:0000256" key="6">
    <source>
        <dbReference type="RuleBase" id="RU362042"/>
    </source>
</evidence>
<dbReference type="PANTHER" id="PTHR43390">
    <property type="entry name" value="SIGNAL PEPTIDASE I"/>
    <property type="match status" value="1"/>
</dbReference>
<dbReference type="CDD" id="cd06530">
    <property type="entry name" value="S26_SPase_I"/>
    <property type="match status" value="1"/>
</dbReference>
<keyword evidence="6" id="KW-0812">Transmembrane</keyword>